<dbReference type="InterPro" id="IPR006700">
    <property type="entry name" value="RsmE"/>
</dbReference>
<evidence type="ECO:0000256" key="2">
    <source>
        <dbReference type="ARBA" id="ARBA00005528"/>
    </source>
</evidence>
<dbReference type="CDD" id="cd18084">
    <property type="entry name" value="RsmE-like"/>
    <property type="match status" value="1"/>
</dbReference>
<dbReference type="Pfam" id="PF20260">
    <property type="entry name" value="PUA_4"/>
    <property type="match status" value="1"/>
</dbReference>
<keyword evidence="7 10" id="KW-0949">S-adenosyl-L-methionine</keyword>
<evidence type="ECO:0000313" key="13">
    <source>
        <dbReference type="EMBL" id="SEW29359.1"/>
    </source>
</evidence>
<dbReference type="InterPro" id="IPR015947">
    <property type="entry name" value="PUA-like_sf"/>
</dbReference>
<keyword evidence="6 10" id="KW-0808">Transferase</keyword>
<evidence type="ECO:0000259" key="11">
    <source>
        <dbReference type="Pfam" id="PF04452"/>
    </source>
</evidence>
<feature type="domain" description="Ribosomal RNA small subunit methyltransferase E methyltransferase" evidence="11">
    <location>
        <begin position="76"/>
        <end position="227"/>
    </location>
</feature>
<evidence type="ECO:0000256" key="9">
    <source>
        <dbReference type="ARBA" id="ARBA00047944"/>
    </source>
</evidence>
<keyword evidence="3 10" id="KW-0963">Cytoplasm</keyword>
<organism evidence="13 14">
    <name type="scientific">Roseivirga pacifica</name>
    <dbReference type="NCBI Taxonomy" id="1267423"/>
    <lineage>
        <taxon>Bacteria</taxon>
        <taxon>Pseudomonadati</taxon>
        <taxon>Bacteroidota</taxon>
        <taxon>Cytophagia</taxon>
        <taxon>Cytophagales</taxon>
        <taxon>Roseivirgaceae</taxon>
        <taxon>Roseivirga</taxon>
    </lineage>
</organism>
<dbReference type="OrthoDB" id="9815641at2"/>
<dbReference type="SUPFAM" id="SSF75217">
    <property type="entry name" value="alpha/beta knot"/>
    <property type="match status" value="1"/>
</dbReference>
<dbReference type="Proteomes" id="UP000199437">
    <property type="component" value="Unassembled WGS sequence"/>
</dbReference>
<accession>A0A1I0QPW8</accession>
<sequence>MLLFYQPELTNGVKHLDADESRHAVKVLRLKEGSHIHVTDGHGNLYEARITDENHRKCGFELLQNHPEQAFRTYRHLVIAPTKNMDRMEWLVEKATEIGVDRISLIKCSNSERTVVKTDRLIKKAVSAMKQSLKATLPQVDEIVSFKNYLQNETAQQKFIAYVDFENPVELQTVIHPGEENVVLIGPEGDFSPEELQMALDSGFRKVSLGTSRLRTETAGLAAVHLLNLFGK</sequence>
<dbReference type="InterPro" id="IPR046886">
    <property type="entry name" value="RsmE_MTase_dom"/>
</dbReference>
<evidence type="ECO:0000256" key="4">
    <source>
        <dbReference type="ARBA" id="ARBA00022552"/>
    </source>
</evidence>
<dbReference type="PANTHER" id="PTHR30027">
    <property type="entry name" value="RIBOSOMAL RNA SMALL SUBUNIT METHYLTRANSFERASE E"/>
    <property type="match status" value="1"/>
</dbReference>
<evidence type="ECO:0000313" key="14">
    <source>
        <dbReference type="Proteomes" id="UP000199437"/>
    </source>
</evidence>
<evidence type="ECO:0000256" key="10">
    <source>
        <dbReference type="PIRNR" id="PIRNR015601"/>
    </source>
</evidence>
<proteinExistence type="inferred from homology"/>
<dbReference type="GO" id="GO:0070475">
    <property type="term" value="P:rRNA base methylation"/>
    <property type="evidence" value="ECO:0007669"/>
    <property type="project" value="TreeGrafter"/>
</dbReference>
<dbReference type="GO" id="GO:0070042">
    <property type="term" value="F:rRNA (uridine-N3-)-methyltransferase activity"/>
    <property type="evidence" value="ECO:0007669"/>
    <property type="project" value="TreeGrafter"/>
</dbReference>
<dbReference type="NCBIfam" id="NF008702">
    <property type="entry name" value="PRK11713.6-1"/>
    <property type="match status" value="1"/>
</dbReference>
<dbReference type="STRING" id="1267423.SAMN05216290_2549"/>
<evidence type="ECO:0000259" key="12">
    <source>
        <dbReference type="Pfam" id="PF20260"/>
    </source>
</evidence>
<comment type="function">
    <text evidence="8 10">Specifically methylates the N3 position of the uracil ring of uridine 1498 (m3U1498) in 16S rRNA. Acts on the fully assembled 30S ribosomal subunit.</text>
</comment>
<dbReference type="NCBIfam" id="TIGR00046">
    <property type="entry name" value="RsmE family RNA methyltransferase"/>
    <property type="match status" value="1"/>
</dbReference>
<reference evidence="14" key="1">
    <citation type="submission" date="2016-10" db="EMBL/GenBank/DDBJ databases">
        <authorList>
            <person name="Varghese N."/>
            <person name="Submissions S."/>
        </authorList>
    </citation>
    <scope>NUCLEOTIDE SEQUENCE [LARGE SCALE GENOMIC DNA]</scope>
    <source>
        <strain evidence="14">CGMCC 1.12402</strain>
    </source>
</reference>
<dbReference type="PIRSF" id="PIRSF015601">
    <property type="entry name" value="MTase_slr0722"/>
    <property type="match status" value="1"/>
</dbReference>
<dbReference type="EMBL" id="FOIR01000002">
    <property type="protein sequence ID" value="SEW29359.1"/>
    <property type="molecule type" value="Genomic_DNA"/>
</dbReference>
<keyword evidence="14" id="KW-1185">Reference proteome</keyword>
<gene>
    <name evidence="13" type="ORF">SAMN05216290_2549</name>
</gene>
<comment type="subcellular location">
    <subcellularLocation>
        <location evidence="1 10">Cytoplasm</location>
    </subcellularLocation>
</comment>
<feature type="domain" description="Ribosomal RNA small subunit methyltransferase E PUA-like" evidence="12">
    <location>
        <begin position="16"/>
        <end position="58"/>
    </location>
</feature>
<evidence type="ECO:0000256" key="1">
    <source>
        <dbReference type="ARBA" id="ARBA00004496"/>
    </source>
</evidence>
<evidence type="ECO:0000256" key="5">
    <source>
        <dbReference type="ARBA" id="ARBA00022603"/>
    </source>
</evidence>
<dbReference type="EC" id="2.1.1.193" evidence="10"/>
<evidence type="ECO:0000256" key="7">
    <source>
        <dbReference type="ARBA" id="ARBA00022691"/>
    </source>
</evidence>
<dbReference type="AlphaFoldDB" id="A0A1I0QPW8"/>
<dbReference type="SUPFAM" id="SSF88697">
    <property type="entry name" value="PUA domain-like"/>
    <property type="match status" value="1"/>
</dbReference>
<keyword evidence="4 10" id="KW-0698">rRNA processing</keyword>
<dbReference type="InterPro" id="IPR029026">
    <property type="entry name" value="tRNA_m1G_MTases_N"/>
</dbReference>
<comment type="similarity">
    <text evidence="2 10">Belongs to the RNA methyltransferase RsmE family.</text>
</comment>
<dbReference type="InterPro" id="IPR029028">
    <property type="entry name" value="Alpha/beta_knot_MTases"/>
</dbReference>
<dbReference type="Gene3D" id="2.40.240.20">
    <property type="entry name" value="Hypothetical PUA domain-like, domain 1"/>
    <property type="match status" value="1"/>
</dbReference>
<comment type="catalytic activity">
    <reaction evidence="9 10">
        <text>uridine(1498) in 16S rRNA + S-adenosyl-L-methionine = N(3)-methyluridine(1498) in 16S rRNA + S-adenosyl-L-homocysteine + H(+)</text>
        <dbReference type="Rhea" id="RHEA:42920"/>
        <dbReference type="Rhea" id="RHEA-COMP:10283"/>
        <dbReference type="Rhea" id="RHEA-COMP:10284"/>
        <dbReference type="ChEBI" id="CHEBI:15378"/>
        <dbReference type="ChEBI" id="CHEBI:57856"/>
        <dbReference type="ChEBI" id="CHEBI:59789"/>
        <dbReference type="ChEBI" id="CHEBI:65315"/>
        <dbReference type="ChEBI" id="CHEBI:74502"/>
        <dbReference type="EC" id="2.1.1.193"/>
    </reaction>
</comment>
<evidence type="ECO:0000256" key="6">
    <source>
        <dbReference type="ARBA" id="ARBA00022679"/>
    </source>
</evidence>
<evidence type="ECO:0000256" key="3">
    <source>
        <dbReference type="ARBA" id="ARBA00022490"/>
    </source>
</evidence>
<evidence type="ECO:0000256" key="8">
    <source>
        <dbReference type="ARBA" id="ARBA00025699"/>
    </source>
</evidence>
<dbReference type="PANTHER" id="PTHR30027:SF3">
    <property type="entry name" value="16S RRNA (URACIL(1498)-N(3))-METHYLTRANSFERASE"/>
    <property type="match status" value="1"/>
</dbReference>
<dbReference type="Pfam" id="PF04452">
    <property type="entry name" value="Methyltrans_RNA"/>
    <property type="match status" value="1"/>
</dbReference>
<dbReference type="InterPro" id="IPR046887">
    <property type="entry name" value="RsmE_PUA-like"/>
</dbReference>
<name>A0A1I0QPW8_9BACT</name>
<dbReference type="Gene3D" id="3.40.1280.10">
    <property type="match status" value="1"/>
</dbReference>
<keyword evidence="5 10" id="KW-0489">Methyltransferase</keyword>
<dbReference type="GO" id="GO:0005737">
    <property type="term" value="C:cytoplasm"/>
    <property type="evidence" value="ECO:0007669"/>
    <property type="project" value="UniProtKB-SubCell"/>
</dbReference>
<protein>
    <recommendedName>
        <fullName evidence="10">Ribosomal RNA small subunit methyltransferase E</fullName>
        <ecNumber evidence="10">2.1.1.193</ecNumber>
    </recommendedName>
</protein>